<name>A0A1M6FAD7_9FLAO</name>
<comment type="similarity">
    <text evidence="7">Belongs to the dTDP-4-dehydrorhamnose 3,5-epimerase family.</text>
</comment>
<dbReference type="GO" id="GO:0005829">
    <property type="term" value="C:cytosol"/>
    <property type="evidence" value="ECO:0007669"/>
    <property type="project" value="TreeGrafter"/>
</dbReference>
<dbReference type="PANTHER" id="PTHR21047">
    <property type="entry name" value="DTDP-6-DEOXY-D-GLUCOSE-3,5 EPIMERASE"/>
    <property type="match status" value="1"/>
</dbReference>
<evidence type="ECO:0000256" key="3">
    <source>
        <dbReference type="ARBA" id="ARBA00012098"/>
    </source>
</evidence>
<dbReference type="GO" id="GO:0008830">
    <property type="term" value="F:dTDP-4-dehydrorhamnose 3,5-epimerase activity"/>
    <property type="evidence" value="ECO:0007669"/>
    <property type="project" value="UniProtKB-UniRule"/>
</dbReference>
<organism evidence="8 9">
    <name type="scientific">Aquimarina spongiae</name>
    <dbReference type="NCBI Taxonomy" id="570521"/>
    <lineage>
        <taxon>Bacteria</taxon>
        <taxon>Pseudomonadati</taxon>
        <taxon>Bacteroidota</taxon>
        <taxon>Flavobacteriia</taxon>
        <taxon>Flavobacteriales</taxon>
        <taxon>Flavobacteriaceae</taxon>
        <taxon>Aquimarina</taxon>
    </lineage>
</organism>
<evidence type="ECO:0000256" key="7">
    <source>
        <dbReference type="RuleBase" id="RU364069"/>
    </source>
</evidence>
<evidence type="ECO:0000256" key="1">
    <source>
        <dbReference type="ARBA" id="ARBA00001298"/>
    </source>
</evidence>
<dbReference type="InterPro" id="IPR000888">
    <property type="entry name" value="RmlC-like"/>
</dbReference>
<dbReference type="CDD" id="cd00438">
    <property type="entry name" value="cupin_RmlC"/>
    <property type="match status" value="1"/>
</dbReference>
<feature type="active site" description="Proton acceptor" evidence="5">
    <location>
        <position position="62"/>
    </location>
</feature>
<dbReference type="EMBL" id="FQYP01000004">
    <property type="protein sequence ID" value="SHI94728.1"/>
    <property type="molecule type" value="Genomic_DNA"/>
</dbReference>
<dbReference type="PANTHER" id="PTHR21047:SF2">
    <property type="entry name" value="THYMIDINE DIPHOSPHO-4-KETO-RHAMNOSE 3,5-EPIMERASE"/>
    <property type="match status" value="1"/>
</dbReference>
<dbReference type="RefSeq" id="WP_073316004.1">
    <property type="nucleotide sequence ID" value="NZ_FQYP01000004.1"/>
</dbReference>
<keyword evidence="7" id="KW-0413">Isomerase</keyword>
<feature type="site" description="Participates in a stacking interaction with the thymidine ring of dTDP-4-oxo-6-deoxyglucose" evidence="6">
    <location>
        <position position="138"/>
    </location>
</feature>
<dbReference type="Gene3D" id="2.60.120.10">
    <property type="entry name" value="Jelly Rolls"/>
    <property type="match status" value="1"/>
</dbReference>
<sequence>MNVKPTFLEGCFIVEPGVYKDNRGYFFESFNQQEFVGKTGVDVDFIQDNQSFSTKGVLRGLHFQKGDFAQAKLVRVVRGEVLDVVVDLRKDSKTFKQSFSVILNEKNNYQLYIPRGFAHGFLTLSESSIFSYKCDNYYHKESESGIRFDDADLGIDWKWDKSEIILSDKDKELPSFKELLNEL</sequence>
<evidence type="ECO:0000256" key="2">
    <source>
        <dbReference type="ARBA" id="ARBA00001997"/>
    </source>
</evidence>
<evidence type="ECO:0000313" key="9">
    <source>
        <dbReference type="Proteomes" id="UP000184432"/>
    </source>
</evidence>
<dbReference type="GO" id="GO:0019305">
    <property type="term" value="P:dTDP-rhamnose biosynthetic process"/>
    <property type="evidence" value="ECO:0007669"/>
    <property type="project" value="UniProtKB-UniRule"/>
</dbReference>
<evidence type="ECO:0000256" key="4">
    <source>
        <dbReference type="ARBA" id="ARBA00019595"/>
    </source>
</evidence>
<dbReference type="SUPFAM" id="SSF51182">
    <property type="entry name" value="RmlC-like cupins"/>
    <property type="match status" value="1"/>
</dbReference>
<evidence type="ECO:0000256" key="5">
    <source>
        <dbReference type="PIRSR" id="PIRSR600888-1"/>
    </source>
</evidence>
<accession>A0A1M6FAD7</accession>
<dbReference type="Proteomes" id="UP000184432">
    <property type="component" value="Unassembled WGS sequence"/>
</dbReference>
<dbReference type="NCBIfam" id="TIGR01221">
    <property type="entry name" value="rmlC"/>
    <property type="match status" value="1"/>
</dbReference>
<dbReference type="EC" id="5.1.3.13" evidence="3 7"/>
<protein>
    <recommendedName>
        <fullName evidence="4 7">dTDP-4-dehydrorhamnose 3,5-epimerase</fullName>
        <ecNumber evidence="3 7">5.1.3.13</ecNumber>
    </recommendedName>
    <alternativeName>
        <fullName evidence="7">Thymidine diphospho-4-keto-rhamnose 3,5-epimerase</fullName>
    </alternativeName>
</protein>
<evidence type="ECO:0000256" key="6">
    <source>
        <dbReference type="PIRSR" id="PIRSR600888-3"/>
    </source>
</evidence>
<keyword evidence="9" id="KW-1185">Reference proteome</keyword>
<dbReference type="InterPro" id="IPR011051">
    <property type="entry name" value="RmlC_Cupin_sf"/>
</dbReference>
<comment type="catalytic activity">
    <reaction evidence="1 7">
        <text>dTDP-4-dehydro-6-deoxy-alpha-D-glucose = dTDP-4-dehydro-beta-L-rhamnose</text>
        <dbReference type="Rhea" id="RHEA:16969"/>
        <dbReference type="ChEBI" id="CHEBI:57649"/>
        <dbReference type="ChEBI" id="CHEBI:62830"/>
        <dbReference type="EC" id="5.1.3.13"/>
    </reaction>
</comment>
<evidence type="ECO:0000313" key="8">
    <source>
        <dbReference type="EMBL" id="SHI94728.1"/>
    </source>
</evidence>
<feature type="active site" description="Proton donor" evidence="5">
    <location>
        <position position="132"/>
    </location>
</feature>
<comment type="subunit">
    <text evidence="7">Homodimer.</text>
</comment>
<dbReference type="GO" id="GO:0000271">
    <property type="term" value="P:polysaccharide biosynthetic process"/>
    <property type="evidence" value="ECO:0007669"/>
    <property type="project" value="TreeGrafter"/>
</dbReference>
<comment type="function">
    <text evidence="2 7">Catalyzes the epimerization of the C3' and C5'positions of dTDP-6-deoxy-D-xylo-4-hexulose, forming dTDP-6-deoxy-L-lyxo-4-hexulose.</text>
</comment>
<dbReference type="Pfam" id="PF00908">
    <property type="entry name" value="dTDP_sugar_isom"/>
    <property type="match status" value="1"/>
</dbReference>
<reference evidence="9" key="1">
    <citation type="submission" date="2016-11" db="EMBL/GenBank/DDBJ databases">
        <authorList>
            <person name="Varghese N."/>
            <person name="Submissions S."/>
        </authorList>
    </citation>
    <scope>NUCLEOTIDE SEQUENCE [LARGE SCALE GENOMIC DNA]</scope>
    <source>
        <strain evidence="9">DSM 22623</strain>
    </source>
</reference>
<dbReference type="AlphaFoldDB" id="A0A1M6FAD7"/>
<dbReference type="UniPathway" id="UPA00124"/>
<proteinExistence type="inferred from homology"/>
<dbReference type="InterPro" id="IPR014710">
    <property type="entry name" value="RmlC-like_jellyroll"/>
</dbReference>
<dbReference type="STRING" id="570521.SAMN04488508_104177"/>
<comment type="pathway">
    <text evidence="7">Carbohydrate biosynthesis; dTDP-L-rhamnose biosynthesis.</text>
</comment>
<gene>
    <name evidence="8" type="ORF">SAMN04488508_104177</name>
</gene>
<dbReference type="OrthoDB" id="9800680at2"/>